<dbReference type="AlphaFoldDB" id="A0A2R4CGU9"/>
<accession>A0A2R4CGU9</accession>
<dbReference type="RefSeq" id="WP_107144151.1">
    <property type="nucleotide sequence ID" value="NZ_CP028324.1"/>
</dbReference>
<protein>
    <submittedName>
        <fullName evidence="1">Uncharacterized protein</fullName>
    </submittedName>
</protein>
<evidence type="ECO:0000313" key="2">
    <source>
        <dbReference type="Proteomes" id="UP000240505"/>
    </source>
</evidence>
<sequence>MTPAESRSYALDMFQQNPELYSEAHRRAILDGKVELGMAPFAARLAGGAFQYRVVADPAVWPEHSDPLKVMWRQSVQPDASEITMVFRNATQFGGAVPVTFRVDFERGAAWRIAVLNQ</sequence>
<dbReference type="Proteomes" id="UP000240505">
    <property type="component" value="Chromosome"/>
</dbReference>
<dbReference type="KEGG" id="masz:C9I28_26800"/>
<dbReference type="EMBL" id="CP028324">
    <property type="protein sequence ID" value="AVR98825.1"/>
    <property type="molecule type" value="Genomic_DNA"/>
</dbReference>
<gene>
    <name evidence="1" type="ORF">C9I28_26800</name>
</gene>
<dbReference type="OrthoDB" id="8777979at2"/>
<name>A0A2R4CGU9_9BURK</name>
<proteinExistence type="predicted"/>
<keyword evidence="2" id="KW-1185">Reference proteome</keyword>
<evidence type="ECO:0000313" key="1">
    <source>
        <dbReference type="EMBL" id="AVR98825.1"/>
    </source>
</evidence>
<organism evidence="1 2">
    <name type="scientific">Pseudoduganella armeniaca</name>
    <dbReference type="NCBI Taxonomy" id="2072590"/>
    <lineage>
        <taxon>Bacteria</taxon>
        <taxon>Pseudomonadati</taxon>
        <taxon>Pseudomonadota</taxon>
        <taxon>Betaproteobacteria</taxon>
        <taxon>Burkholderiales</taxon>
        <taxon>Oxalobacteraceae</taxon>
        <taxon>Telluria group</taxon>
        <taxon>Pseudoduganella</taxon>
    </lineage>
</organism>
<reference evidence="1 2" key="1">
    <citation type="submission" date="2018-03" db="EMBL/GenBank/DDBJ databases">
        <title>Massilia armeniaca sp. nov., isolated from desert soil.</title>
        <authorList>
            <person name="Huang H."/>
            <person name="Ren M."/>
        </authorList>
    </citation>
    <scope>NUCLEOTIDE SEQUENCE [LARGE SCALE GENOMIC DNA]</scope>
    <source>
        <strain evidence="1 2">ZMN-3</strain>
    </source>
</reference>